<dbReference type="InParanoid" id="A0A517SK51"/>
<feature type="region of interest" description="Disordered" evidence="1">
    <location>
        <begin position="678"/>
        <end position="712"/>
    </location>
</feature>
<sequence length="712" mass="76800">MRLTLRTLLAYLDDILEPTQTREIGARIKENEVVSAIVARIRAVTRRRRIGSPELSGPGSSPDPNVVAEYLDNTLDPAGVADLERVCLDSDMHLAEVAACHQILTIVLGEPVTIRPELRERMYAMGAVSPTPEVGSTTAPVPYAVGSATRPVVPEYLKRPPLWKKLAPLSLAGLVAAGWLYLVATGGFFGDDDQKVAVNEPAPKSRVEPAAPKAKPAAAPAVAPPMIAAAPMQPELLEPEPLIDETPIVPQPEPVAADTAVAATGAAATIPTPPMPGITAPANPPAATEETPGLPEPTVMYTSTEGVLLHRPKGRPTWTVLPRRAILHVGDEVASPEPFIGDLQVSSPTDPALSLRVSLQGGARIRLLPATELMLAEIEINRGRVAVFRGVDGIPHALGLGVTVAGQRTEFDAASPQTRYGLWVELPRATPTPPAVEQWPVPSGTLFVATGTVNVRRNNLPPLSGEPTTQSLEWTDQSADSFAALTTVPTWLNPDIRPLTSQKNWARMYEDEFKLDLPVDDGIGPVAEQQKLNTIATFATRTMALIDNVPVLVRVLTSPHEDTRHAAIVGLREWVMMSPDHIPRLEEEVNRVFRDQEAPIVVKLLWGVTDQEARDEAASLQVVEWLANDDIAIRELAFYEVLRLANRDLSYRPQNAVGQREPAIMRWRDLVRRNKGLVPSAPPAILTDPATEPAPEPATEPAPPASAPAPQP</sequence>
<dbReference type="Proteomes" id="UP000315700">
    <property type="component" value="Chromosome"/>
</dbReference>
<protein>
    <submittedName>
        <fullName evidence="2">Uncharacterized protein</fullName>
    </submittedName>
</protein>
<keyword evidence="3" id="KW-1185">Reference proteome</keyword>
<proteinExistence type="predicted"/>
<dbReference type="PANTHER" id="PTHR48125">
    <property type="entry name" value="LP07818P1"/>
    <property type="match status" value="1"/>
</dbReference>
<evidence type="ECO:0000256" key="1">
    <source>
        <dbReference type="SAM" id="MobiDB-lite"/>
    </source>
</evidence>
<reference evidence="2 3" key="1">
    <citation type="submission" date="2019-02" db="EMBL/GenBank/DDBJ databases">
        <title>Deep-cultivation of Planctomycetes and their phenomic and genomic characterization uncovers novel biology.</title>
        <authorList>
            <person name="Wiegand S."/>
            <person name="Jogler M."/>
            <person name="Boedeker C."/>
            <person name="Pinto D."/>
            <person name="Vollmers J."/>
            <person name="Rivas-Marin E."/>
            <person name="Kohn T."/>
            <person name="Peeters S.H."/>
            <person name="Heuer A."/>
            <person name="Rast P."/>
            <person name="Oberbeckmann S."/>
            <person name="Bunk B."/>
            <person name="Jeske O."/>
            <person name="Meyerdierks A."/>
            <person name="Storesund J.E."/>
            <person name="Kallscheuer N."/>
            <person name="Luecker S."/>
            <person name="Lage O.M."/>
            <person name="Pohl T."/>
            <person name="Merkel B.J."/>
            <person name="Hornburger P."/>
            <person name="Mueller R.-W."/>
            <person name="Bruemmer F."/>
            <person name="Labrenz M."/>
            <person name="Spormann A.M."/>
            <person name="Op den Camp H."/>
            <person name="Overmann J."/>
            <person name="Amann R."/>
            <person name="Jetten M.S.M."/>
            <person name="Mascher T."/>
            <person name="Medema M.H."/>
            <person name="Devos D.P."/>
            <person name="Kaster A.-K."/>
            <person name="Ovreas L."/>
            <person name="Rohde M."/>
            <person name="Galperin M.Y."/>
            <person name="Jogler C."/>
        </authorList>
    </citation>
    <scope>NUCLEOTIDE SEQUENCE [LARGE SCALE GENOMIC DNA]</scope>
    <source>
        <strain evidence="2 3">Pan44</strain>
    </source>
</reference>
<name>A0A517SK51_9PLAN</name>
<dbReference type="OrthoDB" id="272719at2"/>
<dbReference type="AlphaFoldDB" id="A0A517SK51"/>
<organism evidence="2 3">
    <name type="scientific">Caulifigura coniformis</name>
    <dbReference type="NCBI Taxonomy" id="2527983"/>
    <lineage>
        <taxon>Bacteria</taxon>
        <taxon>Pseudomonadati</taxon>
        <taxon>Planctomycetota</taxon>
        <taxon>Planctomycetia</taxon>
        <taxon>Planctomycetales</taxon>
        <taxon>Planctomycetaceae</taxon>
        <taxon>Caulifigura</taxon>
    </lineage>
</organism>
<accession>A0A517SK51</accession>
<dbReference type="RefSeq" id="WP_145033973.1">
    <property type="nucleotide sequence ID" value="NZ_CP036271.1"/>
</dbReference>
<dbReference type="PANTHER" id="PTHR48125:SF12">
    <property type="entry name" value="AT HOOK TRANSCRIPTION FACTOR FAMILY-RELATED"/>
    <property type="match status" value="1"/>
</dbReference>
<dbReference type="KEGG" id="ccos:Pan44_45590"/>
<feature type="compositionally biased region" description="Pro residues" evidence="1">
    <location>
        <begin position="692"/>
        <end position="712"/>
    </location>
</feature>
<evidence type="ECO:0000313" key="2">
    <source>
        <dbReference type="EMBL" id="QDT56504.1"/>
    </source>
</evidence>
<gene>
    <name evidence="2" type="ORF">Pan44_45590</name>
</gene>
<dbReference type="EMBL" id="CP036271">
    <property type="protein sequence ID" value="QDT56504.1"/>
    <property type="molecule type" value="Genomic_DNA"/>
</dbReference>
<evidence type="ECO:0000313" key="3">
    <source>
        <dbReference type="Proteomes" id="UP000315700"/>
    </source>
</evidence>